<accession>A0A1E5TA02</accession>
<sequence>MPNPVSNVGNLIIDASVNENQKITYAFYTMQGNITGPLKELNINKGCNQIIVDLASHSNFLSNTMYVLIVNGNGWTKSIQIVTNN</sequence>
<evidence type="ECO:0000313" key="2">
    <source>
        <dbReference type="Proteomes" id="UP000095713"/>
    </source>
</evidence>
<organism evidence="1 2">
    <name type="scientific">Flavivirga aquatica</name>
    <dbReference type="NCBI Taxonomy" id="1849968"/>
    <lineage>
        <taxon>Bacteria</taxon>
        <taxon>Pseudomonadati</taxon>
        <taxon>Bacteroidota</taxon>
        <taxon>Flavobacteriia</taxon>
        <taxon>Flavobacteriales</taxon>
        <taxon>Flavobacteriaceae</taxon>
        <taxon>Flavivirga</taxon>
    </lineage>
</organism>
<gene>
    <name evidence="1" type="ORF">A8C32_01755</name>
</gene>
<dbReference type="EMBL" id="MDJD01000034">
    <property type="protein sequence ID" value="OEK08213.1"/>
    <property type="molecule type" value="Genomic_DNA"/>
</dbReference>
<dbReference type="Proteomes" id="UP000095713">
    <property type="component" value="Unassembled WGS sequence"/>
</dbReference>
<comment type="caution">
    <text evidence="1">The sequence shown here is derived from an EMBL/GenBank/DDBJ whole genome shotgun (WGS) entry which is preliminary data.</text>
</comment>
<protein>
    <recommendedName>
        <fullName evidence="3">Secretion system C-terminal sorting domain-containing protein</fullName>
    </recommendedName>
</protein>
<evidence type="ECO:0008006" key="3">
    <source>
        <dbReference type="Google" id="ProtNLM"/>
    </source>
</evidence>
<keyword evidence="2" id="KW-1185">Reference proteome</keyword>
<name>A0A1E5TA02_9FLAO</name>
<evidence type="ECO:0000313" key="1">
    <source>
        <dbReference type="EMBL" id="OEK08213.1"/>
    </source>
</evidence>
<reference evidence="1 2" key="1">
    <citation type="submission" date="2016-05" db="EMBL/GenBank/DDBJ databases">
        <title>Draft Genome Sequence of Algibacter sp. Strain SK-16 Isolated from the Surface Water of Aburatsubo Inlet.</title>
        <authorList>
            <person name="Wong S.-K."/>
            <person name="Yoshizawa S."/>
            <person name="Nakajima Y."/>
            <person name="Ogura Y."/>
            <person name="Tetsuya H."/>
            <person name="Hamasaki K."/>
        </authorList>
    </citation>
    <scope>NUCLEOTIDE SEQUENCE [LARGE SCALE GENOMIC DNA]</scope>
    <source>
        <strain evidence="1 2">SK-16</strain>
    </source>
</reference>
<dbReference type="AlphaFoldDB" id="A0A1E5TA02"/>
<proteinExistence type="predicted"/>